<accession>A0A084EWA7</accession>
<keyword evidence="4 6" id="KW-0949">S-adenosyl-L-methionine</keyword>
<evidence type="ECO:0000256" key="1">
    <source>
        <dbReference type="ARBA" id="ARBA00011975"/>
    </source>
</evidence>
<dbReference type="InterPro" id="IPR050750">
    <property type="entry name" value="C5-MTase"/>
</dbReference>
<dbReference type="GO" id="GO:0009307">
    <property type="term" value="P:DNA restriction-modification system"/>
    <property type="evidence" value="ECO:0007669"/>
    <property type="project" value="UniProtKB-KW"/>
</dbReference>
<evidence type="ECO:0000256" key="3">
    <source>
        <dbReference type="ARBA" id="ARBA00022679"/>
    </source>
</evidence>
<dbReference type="Pfam" id="PF00145">
    <property type="entry name" value="DNA_methylase"/>
    <property type="match status" value="1"/>
</dbReference>
<dbReference type="Proteomes" id="UP000028537">
    <property type="component" value="Unassembled WGS sequence"/>
</dbReference>
<dbReference type="EC" id="2.1.1.37" evidence="1"/>
<dbReference type="RefSeq" id="WP_197021682.1">
    <property type="nucleotide sequence ID" value="NZ_JFDP01000087.1"/>
</dbReference>
<protein>
    <recommendedName>
        <fullName evidence="1">DNA (cytosine-5-)-methyltransferase</fullName>
        <ecNumber evidence="1">2.1.1.37</ecNumber>
    </recommendedName>
</protein>
<sequence length="318" mass="37056">MKFFDFCSGIGAGRIGLENNGLECVGHCEINKDALYTYQLFFNDHRNYGDLVQVDINQLPDFDLMIAGFPCQTFSIAGKRAGFDDQRGLIIYSLIQIMKHKNVKYFILENVKGLINHNQGSSFKTIISELESIGYNVYYKVLNSIDFDVSQTRERVYIVGFKKEYDNNVFKFPDKIISNLVFDHFIDPDNDLEFNIYDPIFQKYLANKYNNNQFSNEQILSWNNYVIDWRQSDLRKYHQYFPTLRANRHGLLYIKDNKIKKLSGYEALLLQGFDKKLASKVKEYKLNNNKILSLAGNAMTVNVIDAIAKEMIKNMKKH</sequence>
<dbReference type="EMBL" id="JFDP01000087">
    <property type="protein sequence ID" value="KEZ22249.1"/>
    <property type="molecule type" value="Genomic_DNA"/>
</dbReference>
<dbReference type="PRINTS" id="PR00105">
    <property type="entry name" value="C5METTRFRASE"/>
</dbReference>
<keyword evidence="3 6" id="KW-0808">Transferase</keyword>
<feature type="active site" evidence="6">
    <location>
        <position position="71"/>
    </location>
</feature>
<dbReference type="PROSITE" id="PS51679">
    <property type="entry name" value="SAM_MT_C5"/>
    <property type="match status" value="1"/>
</dbReference>
<gene>
    <name evidence="8" type="ORF">UDIV_6900</name>
</gene>
<evidence type="ECO:0000256" key="4">
    <source>
        <dbReference type="ARBA" id="ARBA00022691"/>
    </source>
</evidence>
<dbReference type="Gene3D" id="3.40.50.150">
    <property type="entry name" value="Vaccinia Virus protein VP39"/>
    <property type="match status" value="1"/>
</dbReference>
<keyword evidence="2 6" id="KW-0489">Methyltransferase</keyword>
<organism evidence="8 9">
    <name type="scientific">Ureaplasma diversum NCTC 246</name>
    <dbReference type="NCBI Taxonomy" id="1188241"/>
    <lineage>
        <taxon>Bacteria</taxon>
        <taxon>Bacillati</taxon>
        <taxon>Mycoplasmatota</taxon>
        <taxon>Mycoplasmoidales</taxon>
        <taxon>Mycoplasmoidaceae</taxon>
        <taxon>Ureaplasma</taxon>
    </lineage>
</organism>
<reference evidence="8 9" key="1">
    <citation type="submission" date="2014-02" db="EMBL/GenBank/DDBJ databases">
        <title>Genome sequence of Ureaplasma diversum strain 246.</title>
        <authorList>
            <person name="Sirand-Pugnet P."/>
            <person name="Breton M."/>
            <person name="Dordet-Frisoni E."/>
            <person name="Baranowski E."/>
            <person name="Barre A."/>
            <person name="Couture C."/>
            <person name="Dupuy V."/>
            <person name="Gaurivaud P."/>
            <person name="Jacob D."/>
            <person name="Lemaitre C."/>
            <person name="Manso-Silvan L."/>
            <person name="Nikolski M."/>
            <person name="Nouvel L.-X."/>
            <person name="Poumarat F."/>
            <person name="Tardy F."/>
            <person name="Thebault P."/>
            <person name="Theil S."/>
            <person name="Citti C."/>
            <person name="Thiaucourt F."/>
            <person name="Blanchard A."/>
        </authorList>
    </citation>
    <scope>NUCLEOTIDE SEQUENCE [LARGE SCALE GENOMIC DNA]</scope>
    <source>
        <strain evidence="8 9">NCTC 246</strain>
    </source>
</reference>
<proteinExistence type="inferred from homology"/>
<evidence type="ECO:0000256" key="2">
    <source>
        <dbReference type="ARBA" id="ARBA00022603"/>
    </source>
</evidence>
<dbReference type="PANTHER" id="PTHR46098:SF1">
    <property type="entry name" value="TRNA (CYTOSINE(38)-C(5))-METHYLTRANSFERASE"/>
    <property type="match status" value="1"/>
</dbReference>
<dbReference type="GO" id="GO:0003886">
    <property type="term" value="F:DNA (cytosine-5-)-methyltransferase activity"/>
    <property type="evidence" value="ECO:0007669"/>
    <property type="project" value="UniProtKB-EC"/>
</dbReference>
<evidence type="ECO:0000256" key="5">
    <source>
        <dbReference type="ARBA" id="ARBA00022747"/>
    </source>
</evidence>
<comment type="similarity">
    <text evidence="6 7">Belongs to the class I-like SAM-binding methyltransferase superfamily. C5-methyltransferase family.</text>
</comment>
<evidence type="ECO:0000313" key="8">
    <source>
        <dbReference type="EMBL" id="KEZ22249.1"/>
    </source>
</evidence>
<dbReference type="NCBIfam" id="TIGR00675">
    <property type="entry name" value="dcm"/>
    <property type="match status" value="1"/>
</dbReference>
<keyword evidence="9" id="KW-1185">Reference proteome</keyword>
<dbReference type="AlphaFoldDB" id="A0A084EWA7"/>
<dbReference type="eggNOG" id="COG0270">
    <property type="taxonomic scope" value="Bacteria"/>
</dbReference>
<evidence type="ECO:0000256" key="6">
    <source>
        <dbReference type="PROSITE-ProRule" id="PRU01016"/>
    </source>
</evidence>
<comment type="caution">
    <text evidence="8">The sequence shown here is derived from an EMBL/GenBank/DDBJ whole genome shotgun (WGS) entry which is preliminary data.</text>
</comment>
<keyword evidence="5" id="KW-0680">Restriction system</keyword>
<evidence type="ECO:0000313" key="9">
    <source>
        <dbReference type="Proteomes" id="UP000028537"/>
    </source>
</evidence>
<name>A0A084EWA7_9BACT</name>
<dbReference type="Gene3D" id="3.90.120.10">
    <property type="entry name" value="DNA Methylase, subunit A, domain 2"/>
    <property type="match status" value="1"/>
</dbReference>
<dbReference type="PANTHER" id="PTHR46098">
    <property type="entry name" value="TRNA (CYTOSINE(38)-C(5))-METHYLTRANSFERASE"/>
    <property type="match status" value="1"/>
</dbReference>
<dbReference type="InterPro" id="IPR001525">
    <property type="entry name" value="C5_MeTfrase"/>
</dbReference>
<dbReference type="InterPro" id="IPR029063">
    <property type="entry name" value="SAM-dependent_MTases_sf"/>
</dbReference>
<dbReference type="GO" id="GO:0032259">
    <property type="term" value="P:methylation"/>
    <property type="evidence" value="ECO:0007669"/>
    <property type="project" value="UniProtKB-KW"/>
</dbReference>
<dbReference type="SUPFAM" id="SSF53335">
    <property type="entry name" value="S-adenosyl-L-methionine-dependent methyltransferases"/>
    <property type="match status" value="1"/>
</dbReference>
<evidence type="ECO:0000256" key="7">
    <source>
        <dbReference type="RuleBase" id="RU000416"/>
    </source>
</evidence>